<evidence type="ECO:0000313" key="2">
    <source>
        <dbReference type="EMBL" id="MED6251891.1"/>
    </source>
</evidence>
<proteinExistence type="predicted"/>
<reference evidence="2 3" key="1">
    <citation type="submission" date="2021-07" db="EMBL/GenBank/DDBJ databases">
        <authorList>
            <person name="Palmer J.M."/>
        </authorList>
    </citation>
    <scope>NUCLEOTIDE SEQUENCE [LARGE SCALE GENOMIC DNA]</scope>
    <source>
        <strain evidence="2 3">AT_MEX2019</strain>
        <tissue evidence="2">Muscle</tissue>
    </source>
</reference>
<dbReference type="EMBL" id="JAHUTI010060468">
    <property type="protein sequence ID" value="MED6251891.1"/>
    <property type="molecule type" value="Genomic_DNA"/>
</dbReference>
<gene>
    <name evidence="2" type="ORF">ATANTOWER_004236</name>
</gene>
<keyword evidence="3" id="KW-1185">Reference proteome</keyword>
<evidence type="ECO:0000313" key="3">
    <source>
        <dbReference type="Proteomes" id="UP001345963"/>
    </source>
</evidence>
<dbReference type="Proteomes" id="UP001345963">
    <property type="component" value="Unassembled WGS sequence"/>
</dbReference>
<accession>A0ABU7BN60</accession>
<comment type="caution">
    <text evidence="2">The sequence shown here is derived from an EMBL/GenBank/DDBJ whole genome shotgun (WGS) entry which is preliminary data.</text>
</comment>
<sequence>MASPNSSQAQVFASATARAAGTLGLAVPVSRLRSPTSQPQPIGLLLQLDSIPYCRYPPPGLEIAATRGTADFTATATGSSIDNGCEEHGPLGLCLQPPPESGQSSPGGGS</sequence>
<name>A0ABU7BN60_9TELE</name>
<protein>
    <submittedName>
        <fullName evidence="2">Uncharacterized protein</fullName>
    </submittedName>
</protein>
<organism evidence="2 3">
    <name type="scientific">Ataeniobius toweri</name>
    <dbReference type="NCBI Taxonomy" id="208326"/>
    <lineage>
        <taxon>Eukaryota</taxon>
        <taxon>Metazoa</taxon>
        <taxon>Chordata</taxon>
        <taxon>Craniata</taxon>
        <taxon>Vertebrata</taxon>
        <taxon>Euteleostomi</taxon>
        <taxon>Actinopterygii</taxon>
        <taxon>Neopterygii</taxon>
        <taxon>Teleostei</taxon>
        <taxon>Neoteleostei</taxon>
        <taxon>Acanthomorphata</taxon>
        <taxon>Ovalentaria</taxon>
        <taxon>Atherinomorphae</taxon>
        <taxon>Cyprinodontiformes</taxon>
        <taxon>Goodeidae</taxon>
        <taxon>Ataeniobius</taxon>
    </lineage>
</organism>
<feature type="region of interest" description="Disordered" evidence="1">
    <location>
        <begin position="81"/>
        <end position="110"/>
    </location>
</feature>
<evidence type="ECO:0000256" key="1">
    <source>
        <dbReference type="SAM" id="MobiDB-lite"/>
    </source>
</evidence>